<protein>
    <recommendedName>
        <fullName evidence="3">F-box domain-containing protein</fullName>
    </recommendedName>
</protein>
<sequence>MLKDLRTASSALCGALDHYVDICAKLQSRYFEERAVDKVDELLDGVTSELQLVASYVTKLKQAEAPMKALRNNSPIVVPVSRLPTEMLARIFQIVVDDQPELDDMLRDTLFVSLSLPKYPESLSHVCFGWRRVALTTPSLWTRIDLVINHSLDRRSLARAKVYAERAGRQDIVSYGDLPQGLQLPCLVQDTNQ</sequence>
<evidence type="ECO:0008006" key="3">
    <source>
        <dbReference type="Google" id="ProtNLM"/>
    </source>
</evidence>
<dbReference type="AlphaFoldDB" id="A0A8H2W7L1"/>
<dbReference type="EMBL" id="CAJMWQ010000244">
    <property type="protein sequence ID" value="CAE6348235.1"/>
    <property type="molecule type" value="Genomic_DNA"/>
</dbReference>
<dbReference type="Proteomes" id="UP000663826">
    <property type="component" value="Unassembled WGS sequence"/>
</dbReference>
<comment type="caution">
    <text evidence="1">The sequence shown here is derived from an EMBL/GenBank/DDBJ whole genome shotgun (WGS) entry which is preliminary data.</text>
</comment>
<evidence type="ECO:0000313" key="2">
    <source>
        <dbReference type="Proteomes" id="UP000663826"/>
    </source>
</evidence>
<proteinExistence type="predicted"/>
<reference evidence="1" key="1">
    <citation type="submission" date="2021-01" db="EMBL/GenBank/DDBJ databases">
        <authorList>
            <person name="Kaushik A."/>
        </authorList>
    </citation>
    <scope>NUCLEOTIDE SEQUENCE</scope>
    <source>
        <strain evidence="1">AG1-1B</strain>
    </source>
</reference>
<accession>A0A8H2W7L1</accession>
<name>A0A8H2W7L1_9AGAM</name>
<gene>
    <name evidence="1" type="ORF">RDB_LOCUS6241</name>
</gene>
<organism evidence="1 2">
    <name type="scientific">Rhizoctonia solani</name>
    <dbReference type="NCBI Taxonomy" id="456999"/>
    <lineage>
        <taxon>Eukaryota</taxon>
        <taxon>Fungi</taxon>
        <taxon>Dikarya</taxon>
        <taxon>Basidiomycota</taxon>
        <taxon>Agaricomycotina</taxon>
        <taxon>Agaricomycetes</taxon>
        <taxon>Cantharellales</taxon>
        <taxon>Ceratobasidiaceae</taxon>
        <taxon>Rhizoctonia</taxon>
    </lineage>
</organism>
<evidence type="ECO:0000313" key="1">
    <source>
        <dbReference type="EMBL" id="CAE6348235.1"/>
    </source>
</evidence>
<dbReference type="Gene3D" id="1.20.1280.50">
    <property type="match status" value="1"/>
</dbReference>